<evidence type="ECO:0000256" key="2">
    <source>
        <dbReference type="SAM" id="Phobius"/>
    </source>
</evidence>
<evidence type="ECO:0000259" key="3">
    <source>
        <dbReference type="Pfam" id="PF06422"/>
    </source>
</evidence>
<dbReference type="GO" id="GO:0042626">
    <property type="term" value="F:ATPase-coupled transmembrane transporter activity"/>
    <property type="evidence" value="ECO:0007669"/>
    <property type="project" value="InterPro"/>
</dbReference>
<dbReference type="InterPro" id="IPR010929">
    <property type="entry name" value="PDR_CDR_ABC"/>
</dbReference>
<proteinExistence type="predicted"/>
<dbReference type="Pfam" id="PF06422">
    <property type="entry name" value="PDR_CDR"/>
    <property type="match status" value="1"/>
</dbReference>
<keyword evidence="4" id="KW-0547">Nucleotide-binding</keyword>
<gene>
    <name evidence="4" type="ORF">PHPALM_16693</name>
</gene>
<dbReference type="GO" id="GO:0016020">
    <property type="term" value="C:membrane"/>
    <property type="evidence" value="ECO:0007669"/>
    <property type="project" value="InterPro"/>
</dbReference>
<keyword evidence="1" id="KW-0813">Transport</keyword>
<keyword evidence="2" id="KW-0812">Transmembrane</keyword>
<keyword evidence="2" id="KW-1133">Transmembrane helix</keyword>
<reference evidence="4 5" key="1">
    <citation type="journal article" date="2017" name="Genome Biol. Evol.">
        <title>Phytophthora megakarya and P. palmivora, closely related causal agents of cacao black pod rot, underwent increases in genome sizes and gene numbers by different mechanisms.</title>
        <authorList>
            <person name="Ali S.S."/>
            <person name="Shao J."/>
            <person name="Lary D.J."/>
            <person name="Kronmiller B."/>
            <person name="Shen D."/>
            <person name="Strem M.D."/>
            <person name="Amoako-Attah I."/>
            <person name="Akrofi A.Y."/>
            <person name="Begoude B.A."/>
            <person name="Ten Hoopen G.M."/>
            <person name="Coulibaly K."/>
            <person name="Kebe B.I."/>
            <person name="Melnick R.L."/>
            <person name="Guiltinan M.J."/>
            <person name="Tyler B.M."/>
            <person name="Meinhardt L.W."/>
            <person name="Bailey B.A."/>
        </authorList>
    </citation>
    <scope>NUCLEOTIDE SEQUENCE [LARGE SCALE GENOMIC DNA]</scope>
    <source>
        <strain evidence="5">sbr112.9</strain>
    </source>
</reference>
<keyword evidence="5" id="KW-1185">Reference proteome</keyword>
<evidence type="ECO:0000313" key="4">
    <source>
        <dbReference type="EMBL" id="POM67335.1"/>
    </source>
</evidence>
<evidence type="ECO:0000256" key="1">
    <source>
        <dbReference type="ARBA" id="ARBA00022448"/>
    </source>
</evidence>
<evidence type="ECO:0000313" key="5">
    <source>
        <dbReference type="Proteomes" id="UP000237271"/>
    </source>
</evidence>
<dbReference type="Proteomes" id="UP000237271">
    <property type="component" value="Unassembled WGS sequence"/>
</dbReference>
<dbReference type="OrthoDB" id="118905at2759"/>
<comment type="caution">
    <text evidence="4">The sequence shown here is derived from an EMBL/GenBank/DDBJ whole genome shotgun (WGS) entry which is preliminary data.</text>
</comment>
<keyword evidence="2" id="KW-0472">Membrane</keyword>
<name>A0A2P4XP38_9STRA</name>
<organism evidence="4 5">
    <name type="scientific">Phytophthora palmivora</name>
    <dbReference type="NCBI Taxonomy" id="4796"/>
    <lineage>
        <taxon>Eukaryota</taxon>
        <taxon>Sar</taxon>
        <taxon>Stramenopiles</taxon>
        <taxon>Oomycota</taxon>
        <taxon>Peronosporomycetes</taxon>
        <taxon>Peronosporales</taxon>
        <taxon>Peronosporaceae</taxon>
        <taxon>Phytophthora</taxon>
    </lineage>
</organism>
<dbReference type="GO" id="GO:0005524">
    <property type="term" value="F:ATP binding"/>
    <property type="evidence" value="ECO:0007669"/>
    <property type="project" value="UniProtKB-KW"/>
</dbReference>
<feature type="non-terminal residue" evidence="4">
    <location>
        <position position="1"/>
    </location>
</feature>
<keyword evidence="4" id="KW-0067">ATP-binding</keyword>
<sequence length="74" mass="8485">ATQSYTNVGSKLGCQPMADSPVTVGHITIKEYTEEYFGMKHSTITRYFFVLIGFIVVFRILALIALRYINHQKR</sequence>
<dbReference type="EMBL" id="NCKW01009332">
    <property type="protein sequence ID" value="POM67335.1"/>
    <property type="molecule type" value="Genomic_DNA"/>
</dbReference>
<protein>
    <submittedName>
        <fullName evidence="4">ATP-binding cassette (ABC) Superfamily</fullName>
    </submittedName>
</protein>
<accession>A0A2P4XP38</accession>
<feature type="domain" description="CDR ABC transporter" evidence="3">
    <location>
        <begin position="5"/>
        <end position="73"/>
    </location>
</feature>
<feature type="transmembrane region" description="Helical" evidence="2">
    <location>
        <begin position="47"/>
        <end position="69"/>
    </location>
</feature>
<dbReference type="AlphaFoldDB" id="A0A2P4XP38"/>